<protein>
    <submittedName>
        <fullName evidence="1">Uncharacterized protein</fullName>
    </submittedName>
</protein>
<proteinExistence type="predicted"/>
<name>A0ABS1BBQ2_9MICO</name>
<reference evidence="1 2" key="1">
    <citation type="submission" date="2020-12" db="EMBL/GenBank/DDBJ databases">
        <title>Brachybacterium sp. MASK1Z-5, whole genome shotgun sequence.</title>
        <authorList>
            <person name="Tuo L."/>
        </authorList>
    </citation>
    <scope>NUCLEOTIDE SEQUENCE [LARGE SCALE GENOMIC DNA]</scope>
    <source>
        <strain evidence="1 2">MASK1Z-5</strain>
    </source>
</reference>
<dbReference type="RefSeq" id="WP_200502932.1">
    <property type="nucleotide sequence ID" value="NZ_JAEDAJ010000006.1"/>
</dbReference>
<dbReference type="EMBL" id="JAEDAJ010000006">
    <property type="protein sequence ID" value="MBK0332058.1"/>
    <property type="molecule type" value="Genomic_DNA"/>
</dbReference>
<dbReference type="Proteomes" id="UP000612352">
    <property type="component" value="Unassembled WGS sequence"/>
</dbReference>
<sequence length="170" mass="19187">MRTDSRAQSRPYVYVQVVPSLAHGEDVWDVFLENGGRSVARNVTVRLGHPWPSRGDSDQVTAGIRALFETPQTLAPGQRLRTYWYMPADPKADPAHEQGVRDAVATVSYYGQETSRKPFVEEYQLRTTNIGLTPVPADGFNPPDKWAESDRSKFYSVLQTIARHVGELRR</sequence>
<gene>
    <name evidence="1" type="ORF">I8D64_11675</name>
</gene>
<evidence type="ECO:0000313" key="2">
    <source>
        <dbReference type="Proteomes" id="UP000612352"/>
    </source>
</evidence>
<keyword evidence="2" id="KW-1185">Reference proteome</keyword>
<evidence type="ECO:0000313" key="1">
    <source>
        <dbReference type="EMBL" id="MBK0332058.1"/>
    </source>
</evidence>
<accession>A0ABS1BBQ2</accession>
<comment type="caution">
    <text evidence="1">The sequence shown here is derived from an EMBL/GenBank/DDBJ whole genome shotgun (WGS) entry which is preliminary data.</text>
</comment>
<organism evidence="1 2">
    <name type="scientific">Brachybacterium halotolerans</name>
    <dbReference type="NCBI Taxonomy" id="2795215"/>
    <lineage>
        <taxon>Bacteria</taxon>
        <taxon>Bacillati</taxon>
        <taxon>Actinomycetota</taxon>
        <taxon>Actinomycetes</taxon>
        <taxon>Micrococcales</taxon>
        <taxon>Dermabacteraceae</taxon>
        <taxon>Brachybacterium</taxon>
    </lineage>
</organism>